<dbReference type="EMBL" id="CP001997">
    <property type="protein sequence ID" value="ADE56594.1"/>
    <property type="molecule type" value="Genomic_DNA"/>
</dbReference>
<dbReference type="Proteomes" id="UP000002366">
    <property type="component" value="Chromosome"/>
</dbReference>
<accession>D5EDG2</accession>
<evidence type="ECO:0000313" key="2">
    <source>
        <dbReference type="Proteomes" id="UP000002366"/>
    </source>
</evidence>
<dbReference type="HOGENOM" id="CLU_3131574_0_0_0"/>
<organism evidence="1 2">
    <name type="scientific">Aminobacterium colombiense (strain DSM 12261 / ALA-1)</name>
    <dbReference type="NCBI Taxonomy" id="572547"/>
    <lineage>
        <taxon>Bacteria</taxon>
        <taxon>Thermotogati</taxon>
        <taxon>Synergistota</taxon>
        <taxon>Synergistia</taxon>
        <taxon>Synergistales</taxon>
        <taxon>Aminobacteriaceae</taxon>
        <taxon>Aminobacterium</taxon>
    </lineage>
</organism>
<dbReference type="STRING" id="572547.Amico_0453"/>
<dbReference type="AlphaFoldDB" id="D5EDG2"/>
<gene>
    <name evidence="1" type="ordered locus">Amico_0453</name>
</gene>
<dbReference type="KEGG" id="aco:Amico_0453"/>
<protein>
    <submittedName>
        <fullName evidence="1">Uncharacterized protein</fullName>
    </submittedName>
</protein>
<name>D5EDG2_AMICL</name>
<proteinExistence type="predicted"/>
<reference evidence="1 2" key="1">
    <citation type="journal article" date="2010" name="Stand. Genomic Sci.">
        <title>Complete genome sequence of Aminobacterium colombiense type strain (ALA-1).</title>
        <authorList>
            <person name="Chertkov O."/>
            <person name="Sikorski J."/>
            <person name="Brambilla E."/>
            <person name="Lapidus A."/>
            <person name="Copeland A."/>
            <person name="Glavina Del Rio T."/>
            <person name="Nolan M."/>
            <person name="Lucas S."/>
            <person name="Tice H."/>
            <person name="Cheng J.F."/>
            <person name="Han C."/>
            <person name="Detter J.C."/>
            <person name="Bruce D."/>
            <person name="Tapia R."/>
            <person name="Goodwin L."/>
            <person name="Pitluck S."/>
            <person name="Liolios K."/>
            <person name="Ivanova N."/>
            <person name="Mavromatis K."/>
            <person name="Ovchinnikova G."/>
            <person name="Pati A."/>
            <person name="Chen A."/>
            <person name="Palaniappan K."/>
            <person name="Land M."/>
            <person name="Hauser L."/>
            <person name="Chang Y.J."/>
            <person name="Jeffries C.D."/>
            <person name="Spring S."/>
            <person name="Rohde M."/>
            <person name="Goker M."/>
            <person name="Bristow J."/>
            <person name="Eisen J.A."/>
            <person name="Markowitz V."/>
            <person name="Hugenholtz P."/>
            <person name="Kyrpides N.C."/>
            <person name="Klenk H.P."/>
        </authorList>
    </citation>
    <scope>NUCLEOTIDE SEQUENCE [LARGE SCALE GENOMIC DNA]</scope>
    <source>
        <strain evidence="2">DSM 12261 / ALA-1</strain>
    </source>
</reference>
<sequence>MPLLPVEVNEGQFIDDLDIEYESQRGYHSERKGDVSEVCGFSLIDEDAS</sequence>
<keyword evidence="2" id="KW-1185">Reference proteome</keyword>
<dbReference type="RefSeq" id="WP_013047860.1">
    <property type="nucleotide sequence ID" value="NC_014011.1"/>
</dbReference>
<evidence type="ECO:0000313" key="1">
    <source>
        <dbReference type="EMBL" id="ADE56594.1"/>
    </source>
</evidence>